<proteinExistence type="predicted"/>
<gene>
    <name evidence="2" type="ORF">g.27263</name>
</gene>
<evidence type="ECO:0000256" key="1">
    <source>
        <dbReference type="SAM" id="MobiDB-lite"/>
    </source>
</evidence>
<name>A0A1B6K350_9HEMI</name>
<organism evidence="2">
    <name type="scientific">Homalodisca liturata</name>
    <dbReference type="NCBI Taxonomy" id="320908"/>
    <lineage>
        <taxon>Eukaryota</taxon>
        <taxon>Metazoa</taxon>
        <taxon>Ecdysozoa</taxon>
        <taxon>Arthropoda</taxon>
        <taxon>Hexapoda</taxon>
        <taxon>Insecta</taxon>
        <taxon>Pterygota</taxon>
        <taxon>Neoptera</taxon>
        <taxon>Paraneoptera</taxon>
        <taxon>Hemiptera</taxon>
        <taxon>Auchenorrhyncha</taxon>
        <taxon>Membracoidea</taxon>
        <taxon>Cicadellidae</taxon>
        <taxon>Cicadellinae</taxon>
        <taxon>Proconiini</taxon>
        <taxon>Homalodisca</taxon>
    </lineage>
</organism>
<sequence length="257" mass="28187">MDCNLFNKNVENNSIERTVTVIDQNYIKDDSNTSYTCEKISVKCEPIVTPNKTEFAKSFDDTKSVSDVQNNSDVNSSLIQSSILNSVPDDVDHKISCNTILKSSVLSVDISKVSDSFTEKNNSEQEECKIISDNSITSDSETCDKKFVKSDETTCDTPNVIKEIENQGPVNVCCQEINQSFAEESQLSSPDKNQALPEGTDPSQVKSFKLDFTEIQLPLSCGVETGISNYSSEEKGEAVDKQINAVSADLTSTDPTV</sequence>
<dbReference type="AlphaFoldDB" id="A0A1B6K350"/>
<feature type="non-terminal residue" evidence="2">
    <location>
        <position position="257"/>
    </location>
</feature>
<accession>A0A1B6K350</accession>
<evidence type="ECO:0000313" key="2">
    <source>
        <dbReference type="EMBL" id="JAT05877.1"/>
    </source>
</evidence>
<feature type="region of interest" description="Disordered" evidence="1">
    <location>
        <begin position="184"/>
        <end position="203"/>
    </location>
</feature>
<reference evidence="2" key="1">
    <citation type="submission" date="2015-11" db="EMBL/GenBank/DDBJ databases">
        <title>De novo transcriptome assembly of four potential Pierce s Disease insect vectors from Arizona vineyards.</title>
        <authorList>
            <person name="Tassone E.E."/>
        </authorList>
    </citation>
    <scope>NUCLEOTIDE SEQUENCE</scope>
</reference>
<dbReference type="EMBL" id="GECU01001830">
    <property type="protein sequence ID" value="JAT05877.1"/>
    <property type="molecule type" value="Transcribed_RNA"/>
</dbReference>
<protein>
    <submittedName>
        <fullName evidence="2">Uncharacterized protein</fullName>
    </submittedName>
</protein>